<dbReference type="InterPro" id="IPR009057">
    <property type="entry name" value="Homeodomain-like_sf"/>
</dbReference>
<dbReference type="InterPro" id="IPR023772">
    <property type="entry name" value="DNA-bd_HTH_TetR-type_CS"/>
</dbReference>
<name>A0A4Q7JBB5_9PSEU</name>
<reference evidence="6 7" key="1">
    <citation type="submission" date="2019-02" db="EMBL/GenBank/DDBJ databases">
        <title>Draft genome sequence of Amycolatopsis sp. 8-3EHSu isolated from roots of Suaeda maritima.</title>
        <authorList>
            <person name="Duangmal K."/>
            <person name="Chantavorakit T."/>
        </authorList>
    </citation>
    <scope>NUCLEOTIDE SEQUENCE [LARGE SCALE GENOMIC DNA]</scope>
    <source>
        <strain evidence="6 7">8-3EHSu</strain>
    </source>
</reference>
<dbReference type="PROSITE" id="PS01081">
    <property type="entry name" value="HTH_TETR_1"/>
    <property type="match status" value="1"/>
</dbReference>
<organism evidence="6 7">
    <name type="scientific">Amycolatopsis suaedae</name>
    <dbReference type="NCBI Taxonomy" id="2510978"/>
    <lineage>
        <taxon>Bacteria</taxon>
        <taxon>Bacillati</taxon>
        <taxon>Actinomycetota</taxon>
        <taxon>Actinomycetes</taxon>
        <taxon>Pseudonocardiales</taxon>
        <taxon>Pseudonocardiaceae</taxon>
        <taxon>Amycolatopsis</taxon>
    </lineage>
</organism>
<evidence type="ECO:0000313" key="7">
    <source>
        <dbReference type="Proteomes" id="UP000292003"/>
    </source>
</evidence>
<evidence type="ECO:0000256" key="3">
    <source>
        <dbReference type="ARBA" id="ARBA00023163"/>
    </source>
</evidence>
<gene>
    <name evidence="6" type="ORF">EWH70_06625</name>
</gene>
<proteinExistence type="predicted"/>
<dbReference type="OrthoDB" id="3403733at2"/>
<feature type="DNA-binding region" description="H-T-H motif" evidence="4">
    <location>
        <begin position="34"/>
        <end position="53"/>
    </location>
</feature>
<dbReference type="PRINTS" id="PR00455">
    <property type="entry name" value="HTHTETR"/>
</dbReference>
<dbReference type="InterPro" id="IPR050109">
    <property type="entry name" value="HTH-type_TetR-like_transc_reg"/>
</dbReference>
<dbReference type="RefSeq" id="WP_130474377.1">
    <property type="nucleotide sequence ID" value="NZ_SFCC01000003.1"/>
</dbReference>
<dbReference type="Pfam" id="PF00440">
    <property type="entry name" value="TetR_N"/>
    <property type="match status" value="1"/>
</dbReference>
<keyword evidence="1" id="KW-0805">Transcription regulation</keyword>
<dbReference type="AlphaFoldDB" id="A0A4Q7JBB5"/>
<evidence type="ECO:0000256" key="4">
    <source>
        <dbReference type="PROSITE-ProRule" id="PRU00335"/>
    </source>
</evidence>
<dbReference type="GO" id="GO:0000976">
    <property type="term" value="F:transcription cis-regulatory region binding"/>
    <property type="evidence" value="ECO:0007669"/>
    <property type="project" value="TreeGrafter"/>
</dbReference>
<evidence type="ECO:0000256" key="1">
    <source>
        <dbReference type="ARBA" id="ARBA00023015"/>
    </source>
</evidence>
<dbReference type="PROSITE" id="PS50977">
    <property type="entry name" value="HTH_TETR_2"/>
    <property type="match status" value="1"/>
</dbReference>
<keyword evidence="2 4" id="KW-0238">DNA-binding</keyword>
<dbReference type="Proteomes" id="UP000292003">
    <property type="component" value="Unassembled WGS sequence"/>
</dbReference>
<evidence type="ECO:0000313" key="6">
    <source>
        <dbReference type="EMBL" id="RZQ64579.1"/>
    </source>
</evidence>
<dbReference type="Gene3D" id="1.10.357.10">
    <property type="entry name" value="Tetracycline Repressor, domain 2"/>
    <property type="match status" value="1"/>
</dbReference>
<sequence length="212" mass="23053">MTITTPEPDDLTARARIRDAALRHFGEHGFERTTIRGIAETAGVSSGLVRHHFGAKEDLRDACDEHLAASLQRLNDQVREGTGAGPEGGGHIGAAMAAFGPYRRYVARALSEGRATALFDKLVELSEQWLAELDSKRPDPPEVSRRDRAIVAAAMALSISVLHQHVSRGLGVDVLTQDGAEVLGPILLDLYSHPYLSPDEAIAYREQLEKGR</sequence>
<protein>
    <submittedName>
        <fullName evidence="6">TetR/AcrR family transcriptional regulator</fullName>
    </submittedName>
</protein>
<dbReference type="InterPro" id="IPR001647">
    <property type="entry name" value="HTH_TetR"/>
</dbReference>
<accession>A0A4Q7JBB5</accession>
<keyword evidence="7" id="KW-1185">Reference proteome</keyword>
<comment type="caution">
    <text evidence="6">The sequence shown here is derived from an EMBL/GenBank/DDBJ whole genome shotgun (WGS) entry which is preliminary data.</text>
</comment>
<dbReference type="EMBL" id="SFCC01000003">
    <property type="protein sequence ID" value="RZQ64579.1"/>
    <property type="molecule type" value="Genomic_DNA"/>
</dbReference>
<dbReference type="PANTHER" id="PTHR30055:SF234">
    <property type="entry name" value="HTH-TYPE TRANSCRIPTIONAL REGULATOR BETI"/>
    <property type="match status" value="1"/>
</dbReference>
<evidence type="ECO:0000259" key="5">
    <source>
        <dbReference type="PROSITE" id="PS50977"/>
    </source>
</evidence>
<dbReference type="PANTHER" id="PTHR30055">
    <property type="entry name" value="HTH-TYPE TRANSCRIPTIONAL REGULATOR RUTR"/>
    <property type="match status" value="1"/>
</dbReference>
<dbReference type="GO" id="GO:0003700">
    <property type="term" value="F:DNA-binding transcription factor activity"/>
    <property type="evidence" value="ECO:0007669"/>
    <property type="project" value="TreeGrafter"/>
</dbReference>
<feature type="domain" description="HTH tetR-type" evidence="5">
    <location>
        <begin position="11"/>
        <end position="71"/>
    </location>
</feature>
<keyword evidence="3" id="KW-0804">Transcription</keyword>
<evidence type="ECO:0000256" key="2">
    <source>
        <dbReference type="ARBA" id="ARBA00023125"/>
    </source>
</evidence>
<dbReference type="SUPFAM" id="SSF46689">
    <property type="entry name" value="Homeodomain-like"/>
    <property type="match status" value="1"/>
</dbReference>